<proteinExistence type="inferred from homology"/>
<keyword evidence="7 11" id="KW-0560">Oxidoreductase</keyword>
<feature type="region of interest" description="Disordered" evidence="12">
    <location>
        <begin position="1"/>
        <end position="24"/>
    </location>
</feature>
<reference evidence="15" key="2">
    <citation type="journal article" date="2018" name="BMC Genomics">
        <title>Genomic insights into host adaptation between the wheat stripe rust pathogen (Puccinia striiformis f. sp. tritici) and the barley stripe rust pathogen (Puccinia striiformis f. sp. hordei).</title>
        <authorList>
            <person name="Xia C."/>
            <person name="Wang M."/>
            <person name="Yin C."/>
            <person name="Cornejo O.E."/>
            <person name="Hulbert S.H."/>
            <person name="Chen X."/>
        </authorList>
    </citation>
    <scope>NUCLEOTIDE SEQUENCE [LARGE SCALE GENOMIC DNA]</scope>
    <source>
        <strain evidence="15">93TX-2</strain>
    </source>
</reference>
<evidence type="ECO:0000256" key="3">
    <source>
        <dbReference type="ARBA" id="ARBA00010551"/>
    </source>
</evidence>
<comment type="catalytic activity">
    <reaction evidence="10 11">
        <text>protoporphyrinogen IX + 3 O2 = protoporphyrin IX + 3 H2O2</text>
        <dbReference type="Rhea" id="RHEA:25576"/>
        <dbReference type="ChEBI" id="CHEBI:15379"/>
        <dbReference type="ChEBI" id="CHEBI:16240"/>
        <dbReference type="ChEBI" id="CHEBI:57306"/>
        <dbReference type="ChEBI" id="CHEBI:57307"/>
        <dbReference type="EC" id="1.3.3.4"/>
    </reaction>
</comment>
<comment type="pathway">
    <text evidence="2 11">Porphyrin-containing compound metabolism; protoporphyrin-IX biosynthesis; protoporphyrin-IX from protoporphyrinogen-IX: step 1/1.</text>
</comment>
<keyword evidence="9 11" id="KW-0627">Porphyrin biosynthesis</keyword>
<dbReference type="SUPFAM" id="SSF54373">
    <property type="entry name" value="FAD-linked reductases, C-terminal domain"/>
    <property type="match status" value="1"/>
</dbReference>
<evidence type="ECO:0000256" key="10">
    <source>
        <dbReference type="ARBA" id="ARBA00047554"/>
    </source>
</evidence>
<evidence type="ECO:0000256" key="4">
    <source>
        <dbReference type="ARBA" id="ARBA00012867"/>
    </source>
</evidence>
<feature type="compositionally biased region" description="Gly residues" evidence="12">
    <location>
        <begin position="1"/>
        <end position="15"/>
    </location>
</feature>
<dbReference type="Proteomes" id="UP000238274">
    <property type="component" value="Unassembled WGS sequence"/>
</dbReference>
<evidence type="ECO:0000256" key="6">
    <source>
        <dbReference type="ARBA" id="ARBA00022827"/>
    </source>
</evidence>
<dbReference type="GO" id="GO:0006782">
    <property type="term" value="P:protoporphyrinogen IX biosynthetic process"/>
    <property type="evidence" value="ECO:0007669"/>
    <property type="project" value="UniProtKB-UniRule"/>
</dbReference>
<evidence type="ECO:0000256" key="1">
    <source>
        <dbReference type="ARBA" id="ARBA00002600"/>
    </source>
</evidence>
<sequence>MSRLGGGVSPVGGDGMLSKPITGGKSAKMTDIIRTTKLSRTLTKRYIDNRRLLSISSISRHPIYKNENSPSRSFGILGGGLAGLTSAYYLSKHLPQSNNPRQITVWEKENRFGGWVQSSRIGDDNLAEKNGTGSFVFESGPRSVRPKGLAGLISLELIKDLKLLDSVIVIPKTHPVKNKSLIQLGFGFLTQSAQNRYIYTKKGLQKLPSSILSLIKTIYKRPISLIPKSILKDLIRTNEKSRNQIIEDESIQEFISRRFGEGIGEELISGMVHGIYAGDYRDLSVRSSLFKPIWELERRYGGVLKGLRIDNQKQGDSNDKQEEERLRKTLNDQSLQDLVNCSVWGLKGGLETLIIALRKWLQDRPNVILKSAESVESIDVSPDGHSKVTTSLGVYEQIDHLISALPPRVLHSCLSPTLSKQLEVLTVNPSVTVGVVNLAYRSTRRINPIPPAFGYLIPASIGADLNPNRVLGVVFDSDMMPGVEEIKSEGGDELTKLTVMLGGHYYSKQIDSIPTIDRLTQQATETIREQLGITQDPFFTQAQIQKDCIPQYLVGHHQRMSELHHQLKPLNLSLVGSGYSGVGLNDVVKSSKDNAVNLIKNDRSTGLENFDSSC</sequence>
<evidence type="ECO:0000256" key="8">
    <source>
        <dbReference type="ARBA" id="ARBA00023133"/>
    </source>
</evidence>
<accession>A0A2S4UT74</accession>
<dbReference type="Pfam" id="PF01593">
    <property type="entry name" value="Amino_oxidase"/>
    <property type="match status" value="1"/>
</dbReference>
<dbReference type="InterPro" id="IPR036188">
    <property type="entry name" value="FAD/NAD-bd_sf"/>
</dbReference>
<dbReference type="InterPro" id="IPR050464">
    <property type="entry name" value="Zeta_carotene_desat/Oxidored"/>
</dbReference>
<dbReference type="EMBL" id="PKSM01000250">
    <property type="protein sequence ID" value="POW00499.1"/>
    <property type="molecule type" value="Genomic_DNA"/>
</dbReference>
<comment type="cofactor">
    <cofactor evidence="11">
        <name>FAD</name>
        <dbReference type="ChEBI" id="CHEBI:57692"/>
    </cofactor>
    <text evidence="11">Binds 1 FAD per subunit.</text>
</comment>
<protein>
    <recommendedName>
        <fullName evidence="4 11">Protoporphyrinogen oxidase</fullName>
        <ecNumber evidence="4 11">1.3.3.4</ecNumber>
    </recommendedName>
</protein>
<comment type="function">
    <text evidence="1 11">Catalyzes the 6-electron oxidation of protoporphyrinogen-IX to form protoporphyrin-IX.</text>
</comment>
<dbReference type="Gene3D" id="3.50.50.60">
    <property type="entry name" value="FAD/NAD(P)-binding domain"/>
    <property type="match status" value="1"/>
</dbReference>
<evidence type="ECO:0000256" key="7">
    <source>
        <dbReference type="ARBA" id="ARBA00023002"/>
    </source>
</evidence>
<reference evidence="15" key="3">
    <citation type="journal article" date="2018" name="Mol. Plant Microbe Interact.">
        <title>Genome sequence resources for the wheat stripe rust pathogen (Puccinia striiformis f. sp. tritici) and the barley stripe rust pathogen (Puccinia striiformis f. sp. hordei).</title>
        <authorList>
            <person name="Xia C."/>
            <person name="Wang M."/>
            <person name="Yin C."/>
            <person name="Cornejo O.E."/>
            <person name="Hulbert S.H."/>
            <person name="Chen X."/>
        </authorList>
    </citation>
    <scope>NUCLEOTIDE SEQUENCE [LARGE SCALE GENOMIC DNA]</scope>
    <source>
        <strain evidence="15">93TX-2</strain>
    </source>
</reference>
<evidence type="ECO:0000256" key="5">
    <source>
        <dbReference type="ARBA" id="ARBA00022630"/>
    </source>
</evidence>
<keyword evidence="6 11" id="KW-0274">FAD</keyword>
<dbReference type="UniPathway" id="UPA00251">
    <property type="reaction ID" value="UER00324"/>
</dbReference>
<dbReference type="GO" id="GO:0005743">
    <property type="term" value="C:mitochondrial inner membrane"/>
    <property type="evidence" value="ECO:0007669"/>
    <property type="project" value="UniProtKB-SubCell"/>
</dbReference>
<comment type="similarity">
    <text evidence="3 11">Belongs to the protoporphyrinogen/coproporphyrinogen oxidase family. Protoporphyrinogen oxidase subfamily.</text>
</comment>
<name>A0A2S4UT74_9BASI</name>
<dbReference type="EC" id="1.3.3.4" evidence="4 11"/>
<evidence type="ECO:0000259" key="13">
    <source>
        <dbReference type="Pfam" id="PF01593"/>
    </source>
</evidence>
<dbReference type="PANTHER" id="PTHR42923:SF3">
    <property type="entry name" value="PROTOPORPHYRINOGEN OXIDASE"/>
    <property type="match status" value="1"/>
</dbReference>
<gene>
    <name evidence="14" type="ORF">PSHT_13028</name>
</gene>
<dbReference type="VEuPathDB" id="FungiDB:PSTT_04186"/>
<evidence type="ECO:0000313" key="15">
    <source>
        <dbReference type="Proteomes" id="UP000238274"/>
    </source>
</evidence>
<comment type="caution">
    <text evidence="14">The sequence shown here is derived from an EMBL/GenBank/DDBJ whole genome shotgun (WGS) entry which is preliminary data.</text>
</comment>
<evidence type="ECO:0000256" key="11">
    <source>
        <dbReference type="RuleBase" id="RU367069"/>
    </source>
</evidence>
<evidence type="ECO:0000256" key="12">
    <source>
        <dbReference type="SAM" id="MobiDB-lite"/>
    </source>
</evidence>
<dbReference type="AlphaFoldDB" id="A0A2S4UT74"/>
<keyword evidence="8 11" id="KW-0350">Heme biosynthesis</keyword>
<dbReference type="OrthoDB" id="438553at2759"/>
<dbReference type="NCBIfam" id="TIGR00562">
    <property type="entry name" value="proto_IX_ox"/>
    <property type="match status" value="1"/>
</dbReference>
<dbReference type="InterPro" id="IPR002937">
    <property type="entry name" value="Amino_oxidase"/>
</dbReference>
<dbReference type="PANTHER" id="PTHR42923">
    <property type="entry name" value="PROTOPORPHYRINOGEN OXIDASE"/>
    <property type="match status" value="1"/>
</dbReference>
<organism evidence="14 15">
    <name type="scientific">Puccinia striiformis</name>
    <dbReference type="NCBI Taxonomy" id="27350"/>
    <lineage>
        <taxon>Eukaryota</taxon>
        <taxon>Fungi</taxon>
        <taxon>Dikarya</taxon>
        <taxon>Basidiomycota</taxon>
        <taxon>Pucciniomycotina</taxon>
        <taxon>Pucciniomycetes</taxon>
        <taxon>Pucciniales</taxon>
        <taxon>Pucciniaceae</taxon>
        <taxon>Puccinia</taxon>
    </lineage>
</organism>
<dbReference type="InterPro" id="IPR004572">
    <property type="entry name" value="Protoporphyrinogen_oxidase"/>
</dbReference>
<feature type="domain" description="Amine oxidase" evidence="13">
    <location>
        <begin position="81"/>
        <end position="598"/>
    </location>
</feature>
<dbReference type="GO" id="GO:0004729">
    <property type="term" value="F:oxygen-dependent protoporphyrinogen oxidase activity"/>
    <property type="evidence" value="ECO:0007669"/>
    <property type="project" value="UniProtKB-UniRule"/>
</dbReference>
<reference evidence="14 15" key="1">
    <citation type="submission" date="2017-12" db="EMBL/GenBank/DDBJ databases">
        <title>Gene loss provides genomic basis for host adaptation in cereal stripe rust fungi.</title>
        <authorList>
            <person name="Xia C."/>
        </authorList>
    </citation>
    <scope>NUCLEOTIDE SEQUENCE [LARGE SCALE GENOMIC DNA]</scope>
    <source>
        <strain evidence="14 15">93TX-2</strain>
    </source>
</reference>
<evidence type="ECO:0000313" key="14">
    <source>
        <dbReference type="EMBL" id="POW00499.1"/>
    </source>
</evidence>
<keyword evidence="15" id="KW-1185">Reference proteome</keyword>
<evidence type="ECO:0000256" key="2">
    <source>
        <dbReference type="ARBA" id="ARBA00005073"/>
    </source>
</evidence>
<evidence type="ECO:0000256" key="9">
    <source>
        <dbReference type="ARBA" id="ARBA00023244"/>
    </source>
</evidence>
<keyword evidence="5 11" id="KW-0285">Flavoprotein</keyword>
<dbReference type="SUPFAM" id="SSF51905">
    <property type="entry name" value="FAD/NAD(P)-binding domain"/>
    <property type="match status" value="1"/>
</dbReference>
<dbReference type="VEuPathDB" id="FungiDB:PSHT_13028"/>
<comment type="subcellular location">
    <subcellularLocation>
        <location evidence="11">Mitochondrion inner membrane</location>
    </subcellularLocation>
</comment>